<protein>
    <submittedName>
        <fullName evidence="1">Uncharacterized protein</fullName>
    </submittedName>
</protein>
<name>A0ABM6MYA9_9FLAO</name>
<accession>A0ABM6MYA9</accession>
<evidence type="ECO:0000313" key="2">
    <source>
        <dbReference type="Proteomes" id="UP000190057"/>
    </source>
</evidence>
<proteinExistence type="predicted"/>
<organism evidence="1 2">
    <name type="scientific">Elizabethkingia anophelis R26</name>
    <dbReference type="NCBI Taxonomy" id="1246994"/>
    <lineage>
        <taxon>Bacteria</taxon>
        <taxon>Pseudomonadati</taxon>
        <taxon>Bacteroidota</taxon>
        <taxon>Flavobacteriia</taxon>
        <taxon>Flavobacteriales</taxon>
        <taxon>Weeksellaceae</taxon>
        <taxon>Elizabethkingia</taxon>
    </lineage>
</organism>
<reference evidence="1 2" key="1">
    <citation type="submission" date="2017-09" db="EMBL/GenBank/DDBJ databases">
        <title>Complete circularized genomes of four mosquito-derived Elizabethkingia anophelis isolates.</title>
        <authorList>
            <person name="Nicholson A.C."/>
            <person name="Xu J."/>
        </authorList>
    </citation>
    <scope>NUCLEOTIDE SEQUENCE [LARGE SCALE GENOMIC DNA]</scope>
    <source>
        <strain evidence="1 2">R26</strain>
    </source>
</reference>
<sequence length="198" mass="22877">MNKNIQMRNFKRTFIAFTTVLANRLSPQRSKNGVVHLSTKDHEKIKTILRAIVTKADPVSSKEHREFWKIIKKNGGDPYKIAGLEKNGDLIKILDSHLTRYAISFYEDALVTYETGTVHLSNERKELSNRVSKERLEEDENILCCISKRIPVIDGEDEFLFDDDVILGLLGATRNHYELMQRNIAVLLTRNTLNRHKL</sequence>
<gene>
    <name evidence="1" type="ORF">BAZ09_012090</name>
</gene>
<dbReference type="EMBL" id="CP023401">
    <property type="protein sequence ID" value="ATC38251.1"/>
    <property type="molecule type" value="Genomic_DNA"/>
</dbReference>
<keyword evidence="2" id="KW-1185">Reference proteome</keyword>
<evidence type="ECO:0000313" key="1">
    <source>
        <dbReference type="EMBL" id="ATC38251.1"/>
    </source>
</evidence>
<dbReference type="Proteomes" id="UP000190057">
    <property type="component" value="Chromosome"/>
</dbReference>